<evidence type="ECO:0000313" key="1">
    <source>
        <dbReference type="EMBL" id="PON23803.1"/>
    </source>
</evidence>
<protein>
    <submittedName>
        <fullName evidence="1">Uncharacterized protein</fullName>
    </submittedName>
</protein>
<organism evidence="1 2">
    <name type="scientific">Trichoderma gamsii</name>
    <dbReference type="NCBI Taxonomy" id="398673"/>
    <lineage>
        <taxon>Eukaryota</taxon>
        <taxon>Fungi</taxon>
        <taxon>Dikarya</taxon>
        <taxon>Ascomycota</taxon>
        <taxon>Pezizomycotina</taxon>
        <taxon>Sordariomycetes</taxon>
        <taxon>Hypocreomycetidae</taxon>
        <taxon>Hypocreales</taxon>
        <taxon>Hypocreaceae</taxon>
        <taxon>Trichoderma</taxon>
    </lineage>
</organism>
<gene>
    <name evidence="1" type="ORF">TGAM01_v207450</name>
</gene>
<sequence>MCLDTTLYRRQANRDQLGKHPTRIIKRVNAKKAAALASPA</sequence>
<dbReference type="AlphaFoldDB" id="A0A2P4ZHQ0"/>
<dbReference type="GeneID" id="36347705"/>
<comment type="caution">
    <text evidence="1">The sequence shown here is derived from an EMBL/GenBank/DDBJ whole genome shotgun (WGS) entry which is preliminary data.</text>
</comment>
<evidence type="ECO:0000313" key="2">
    <source>
        <dbReference type="Proteomes" id="UP000054821"/>
    </source>
</evidence>
<dbReference type="RefSeq" id="XP_024405189.1">
    <property type="nucleotide sequence ID" value="XM_024550101.1"/>
</dbReference>
<name>A0A2P4ZHQ0_9HYPO</name>
<dbReference type="EMBL" id="JPDN02000027">
    <property type="protein sequence ID" value="PON23803.1"/>
    <property type="molecule type" value="Genomic_DNA"/>
</dbReference>
<reference evidence="1 2" key="1">
    <citation type="journal article" date="2016" name="Genome Announc.">
        <title>Draft Whole-Genome Sequence of Trichoderma gamsii T6085, a Promising Biocontrol Agent of Fusarium Head Blight on Wheat.</title>
        <authorList>
            <person name="Baroncelli R."/>
            <person name="Zapparata A."/>
            <person name="Piaggeschi G."/>
            <person name="Sarrocco S."/>
            <person name="Vannacci G."/>
        </authorList>
    </citation>
    <scope>NUCLEOTIDE SEQUENCE [LARGE SCALE GENOMIC DNA]</scope>
    <source>
        <strain evidence="1 2">T6085</strain>
    </source>
</reference>
<proteinExistence type="predicted"/>
<dbReference type="Proteomes" id="UP000054821">
    <property type="component" value="Unassembled WGS sequence"/>
</dbReference>
<keyword evidence="2" id="KW-1185">Reference proteome</keyword>
<accession>A0A2P4ZHQ0</accession>